<dbReference type="InterPro" id="IPR040841">
    <property type="entry name" value="Luciferase_dom"/>
</dbReference>
<accession>A0A3G8YHD3</accession>
<dbReference type="Proteomes" id="UP000276417">
    <property type="component" value="Chromosome 2"/>
</dbReference>
<proteinExistence type="predicted"/>
<dbReference type="KEGG" id="dph:EHF33_16130"/>
<keyword evidence="3" id="KW-1185">Reference proteome</keyword>
<evidence type="ECO:0000313" key="2">
    <source>
        <dbReference type="EMBL" id="AZI44403.1"/>
    </source>
</evidence>
<reference evidence="2 3" key="1">
    <citation type="submission" date="2018-11" db="EMBL/GenBank/DDBJ databases">
        <title>Deinococcus shelandsis sp. nov., isolated from South Shetland Islands soil of Antarctica.</title>
        <authorList>
            <person name="Tian J."/>
        </authorList>
    </citation>
    <scope>NUCLEOTIDE SEQUENCE [LARGE SCALE GENOMIC DNA]</scope>
    <source>
        <strain evidence="2 3">S14-83T</strain>
    </source>
</reference>
<dbReference type="AlphaFoldDB" id="A0A3G8YHD3"/>
<gene>
    <name evidence="2" type="ORF">EHF33_16130</name>
</gene>
<dbReference type="RefSeq" id="WP_124874004.1">
    <property type="nucleotide sequence ID" value="NZ_CP034184.1"/>
</dbReference>
<dbReference type="Pfam" id="PF17648">
    <property type="entry name" value="Luciferase"/>
    <property type="match status" value="1"/>
</dbReference>
<organism evidence="2 3">
    <name type="scientific">Deinococcus psychrotolerans</name>
    <dbReference type="NCBI Taxonomy" id="2489213"/>
    <lineage>
        <taxon>Bacteria</taxon>
        <taxon>Thermotogati</taxon>
        <taxon>Deinococcota</taxon>
        <taxon>Deinococci</taxon>
        <taxon>Deinococcales</taxon>
        <taxon>Deinococcaceae</taxon>
        <taxon>Deinococcus</taxon>
    </lineage>
</organism>
<protein>
    <recommendedName>
        <fullName evidence="1">Luciferase domain-containing protein</fullName>
    </recommendedName>
</protein>
<feature type="domain" description="Luciferase" evidence="1">
    <location>
        <begin position="46"/>
        <end position="105"/>
    </location>
</feature>
<sequence>MTIPDHSGPCDSALEELRRTALSLKYVQISPYAYGQEGVFHQGLLIGHLHRSGVVGLACSVAVRDTLIQQGLVRPHHDNPDAPWIILTLDHPADLALAARLLREAWQCQAGQRQRIAYPSMDSPLSTQV</sequence>
<evidence type="ECO:0000313" key="3">
    <source>
        <dbReference type="Proteomes" id="UP000276417"/>
    </source>
</evidence>
<dbReference type="EMBL" id="CP034184">
    <property type="protein sequence ID" value="AZI44403.1"/>
    <property type="molecule type" value="Genomic_DNA"/>
</dbReference>
<dbReference type="OrthoDB" id="708298at2"/>
<evidence type="ECO:0000259" key="1">
    <source>
        <dbReference type="Pfam" id="PF17648"/>
    </source>
</evidence>
<name>A0A3G8YHD3_9DEIO</name>